<proteinExistence type="predicted"/>
<dbReference type="PROSITE" id="PS01081">
    <property type="entry name" value="HTH_TETR_1"/>
    <property type="match status" value="1"/>
</dbReference>
<dbReference type="InterPro" id="IPR009057">
    <property type="entry name" value="Homeodomain-like_sf"/>
</dbReference>
<organism evidence="4 5">
    <name type="scientific">Micromonospora zhanjiangensis</name>
    <dbReference type="NCBI Taxonomy" id="1522057"/>
    <lineage>
        <taxon>Bacteria</taxon>
        <taxon>Bacillati</taxon>
        <taxon>Actinomycetota</taxon>
        <taxon>Actinomycetes</taxon>
        <taxon>Micromonosporales</taxon>
        <taxon>Micromonosporaceae</taxon>
        <taxon>Micromonospora</taxon>
    </lineage>
</organism>
<reference evidence="5" key="1">
    <citation type="journal article" date="2019" name="Int. J. Syst. Evol. Microbiol.">
        <title>The Global Catalogue of Microorganisms (GCM) 10K type strain sequencing project: providing services to taxonomists for standard genome sequencing and annotation.</title>
        <authorList>
            <consortium name="The Broad Institute Genomics Platform"/>
            <consortium name="The Broad Institute Genome Sequencing Center for Infectious Disease"/>
            <person name="Wu L."/>
            <person name="Ma J."/>
        </authorList>
    </citation>
    <scope>NUCLEOTIDE SEQUENCE [LARGE SCALE GENOMIC DNA]</scope>
    <source>
        <strain evidence="5">2902at01</strain>
    </source>
</reference>
<dbReference type="InterPro" id="IPR023772">
    <property type="entry name" value="DNA-bd_HTH_TetR-type_CS"/>
</dbReference>
<dbReference type="PANTHER" id="PTHR30055:SF146">
    <property type="entry name" value="HTH-TYPE TRANSCRIPTIONAL DUAL REGULATOR CECR"/>
    <property type="match status" value="1"/>
</dbReference>
<evidence type="ECO:0000256" key="1">
    <source>
        <dbReference type="ARBA" id="ARBA00023125"/>
    </source>
</evidence>
<dbReference type="RefSeq" id="WP_377546018.1">
    <property type="nucleotide sequence ID" value="NZ_JBHSBN010000009.1"/>
</dbReference>
<gene>
    <name evidence="4" type="ORF">ACFOX0_15275</name>
</gene>
<dbReference type="SUPFAM" id="SSF46689">
    <property type="entry name" value="Homeodomain-like"/>
    <property type="match status" value="1"/>
</dbReference>
<accession>A0ABV8KMN4</accession>
<evidence type="ECO:0000313" key="4">
    <source>
        <dbReference type="EMBL" id="MFC4107279.1"/>
    </source>
</evidence>
<dbReference type="Gene3D" id="1.10.357.10">
    <property type="entry name" value="Tetracycline Repressor, domain 2"/>
    <property type="match status" value="1"/>
</dbReference>
<feature type="DNA-binding region" description="H-T-H motif" evidence="2">
    <location>
        <begin position="41"/>
        <end position="60"/>
    </location>
</feature>
<dbReference type="EMBL" id="JBHSBN010000009">
    <property type="protein sequence ID" value="MFC4107279.1"/>
    <property type="molecule type" value="Genomic_DNA"/>
</dbReference>
<dbReference type="InterPro" id="IPR050109">
    <property type="entry name" value="HTH-type_TetR-like_transc_reg"/>
</dbReference>
<evidence type="ECO:0000256" key="2">
    <source>
        <dbReference type="PROSITE-ProRule" id="PRU00335"/>
    </source>
</evidence>
<protein>
    <submittedName>
        <fullName evidence="4">TetR/AcrR family transcriptional regulator</fullName>
    </submittedName>
</protein>
<evidence type="ECO:0000259" key="3">
    <source>
        <dbReference type="PROSITE" id="PS50977"/>
    </source>
</evidence>
<feature type="domain" description="HTH tetR-type" evidence="3">
    <location>
        <begin position="18"/>
        <end position="78"/>
    </location>
</feature>
<evidence type="ECO:0000313" key="5">
    <source>
        <dbReference type="Proteomes" id="UP001595868"/>
    </source>
</evidence>
<dbReference type="Pfam" id="PF00440">
    <property type="entry name" value="TetR_N"/>
    <property type="match status" value="1"/>
</dbReference>
<dbReference type="InterPro" id="IPR001647">
    <property type="entry name" value="HTH_TetR"/>
</dbReference>
<name>A0ABV8KMN4_9ACTN</name>
<comment type="caution">
    <text evidence="4">The sequence shown here is derived from an EMBL/GenBank/DDBJ whole genome shotgun (WGS) entry which is preliminary data.</text>
</comment>
<keyword evidence="5" id="KW-1185">Reference proteome</keyword>
<dbReference type="InterPro" id="IPR039536">
    <property type="entry name" value="TetR_C_Proteobacteria"/>
</dbReference>
<dbReference type="PRINTS" id="PR00455">
    <property type="entry name" value="HTHTETR"/>
</dbReference>
<dbReference type="PANTHER" id="PTHR30055">
    <property type="entry name" value="HTH-TYPE TRANSCRIPTIONAL REGULATOR RUTR"/>
    <property type="match status" value="1"/>
</dbReference>
<keyword evidence="1 2" id="KW-0238">DNA-binding</keyword>
<dbReference type="Pfam" id="PF14246">
    <property type="entry name" value="TetR_C_7"/>
    <property type="match status" value="1"/>
</dbReference>
<dbReference type="Gene3D" id="1.10.10.60">
    <property type="entry name" value="Homeodomain-like"/>
    <property type="match status" value="1"/>
</dbReference>
<dbReference type="PROSITE" id="PS50977">
    <property type="entry name" value="HTH_TETR_2"/>
    <property type="match status" value="1"/>
</dbReference>
<sequence length="216" mass="23046">MSETTSTAATTGSPRLRGDKRAAIIGGALKVFARDGFTRASIDAIAGESGVSTRTIYKHFSDKTAIFTAVIADSAAAVAARESALIEHHLDGVTDSEHVEPALLAFARAWLSGTTQPDAHRALVRQVNAEAEHLGAEVVSVWWQAGPARVRSELAARLRHWAEVRLLRIDDAERAAVHFSRLVSAMPGPPGASYAAAEQEDWIAAGVRAFLNGYHA</sequence>
<dbReference type="Proteomes" id="UP001595868">
    <property type="component" value="Unassembled WGS sequence"/>
</dbReference>